<dbReference type="RefSeq" id="WP_100917267.1">
    <property type="nucleotide sequence ID" value="NZ_BJWA01000007.1"/>
</dbReference>
<name>A0ABQ0VC95_ENTMU</name>
<accession>A0ABQ0VC95</accession>
<dbReference type="Proteomes" id="UP000321175">
    <property type="component" value="Unassembled WGS sequence"/>
</dbReference>
<gene>
    <name evidence="1" type="ORF">EMU01_12180</name>
</gene>
<evidence type="ECO:0008006" key="3">
    <source>
        <dbReference type="Google" id="ProtNLM"/>
    </source>
</evidence>
<organism evidence="1 2">
    <name type="scientific">Enterococcus mundtii</name>
    <dbReference type="NCBI Taxonomy" id="53346"/>
    <lineage>
        <taxon>Bacteria</taxon>
        <taxon>Bacillati</taxon>
        <taxon>Bacillota</taxon>
        <taxon>Bacilli</taxon>
        <taxon>Lactobacillales</taxon>
        <taxon>Enterococcaceae</taxon>
        <taxon>Enterococcus</taxon>
    </lineage>
</organism>
<proteinExistence type="predicted"/>
<dbReference type="GeneID" id="60999691"/>
<evidence type="ECO:0000313" key="2">
    <source>
        <dbReference type="Proteomes" id="UP000321175"/>
    </source>
</evidence>
<dbReference type="InterPro" id="IPR012865">
    <property type="entry name" value="DUF1642"/>
</dbReference>
<comment type="caution">
    <text evidence="1">The sequence shown here is derived from an EMBL/GenBank/DDBJ whole genome shotgun (WGS) entry which is preliminary data.</text>
</comment>
<dbReference type="EMBL" id="BJWA01000007">
    <property type="protein sequence ID" value="GEL80074.1"/>
    <property type="molecule type" value="Genomic_DNA"/>
</dbReference>
<protein>
    <recommendedName>
        <fullName evidence="3">DUF1642 domain-containing protein</fullName>
    </recommendedName>
</protein>
<dbReference type="Pfam" id="PF07852">
    <property type="entry name" value="DUF1642"/>
    <property type="match status" value="1"/>
</dbReference>
<sequence length="189" mass="22302">MNKRDLIGKWENKKGAPSYEISAFPVNPSLNEMYIAGYGVAKTEILEDLKQLDEPQKPVVPEFVAEWFEEHKDDLEFPIWELCADSYNAEDEQGMLDWIQCSENKPIETLIRMKDGYEVEKEPLYMVPLLTDKEGNKKILVERRGQYDIIWDYENEDDWHELLTEEQIKSVNPDYWKFAVLYEPSEEVA</sequence>
<evidence type="ECO:0000313" key="1">
    <source>
        <dbReference type="EMBL" id="GEL80074.1"/>
    </source>
</evidence>
<keyword evidence="2" id="KW-1185">Reference proteome</keyword>
<reference evidence="1 2" key="1">
    <citation type="submission" date="2019-07" db="EMBL/GenBank/DDBJ databases">
        <title>Whole genome shotgun sequence of Enterococcus mundtii NBRC 100490.</title>
        <authorList>
            <person name="Hosoyama A."/>
            <person name="Uohara A."/>
            <person name="Ohji S."/>
            <person name="Ichikawa N."/>
        </authorList>
    </citation>
    <scope>NUCLEOTIDE SEQUENCE [LARGE SCALE GENOMIC DNA]</scope>
    <source>
        <strain evidence="1 2">NBRC 100490</strain>
    </source>
</reference>